<dbReference type="OrthoDB" id="27198at2759"/>
<name>A0A8H7UBS5_9FUNG</name>
<dbReference type="InterPro" id="IPR005176">
    <property type="entry name" value="PONY_dom"/>
</dbReference>
<accession>A0A8H7UBS5</accession>
<protein>
    <recommendedName>
        <fullName evidence="1">Defective in cullin neddylation protein</fullName>
    </recommendedName>
</protein>
<dbReference type="GO" id="GO:0032182">
    <property type="term" value="F:ubiquitin-like protein binding"/>
    <property type="evidence" value="ECO:0007669"/>
    <property type="project" value="TreeGrafter"/>
</dbReference>
<dbReference type="AlphaFoldDB" id="A0A8H7UBS5"/>
<feature type="compositionally biased region" description="Basic residues" evidence="2">
    <location>
        <begin position="17"/>
        <end position="28"/>
    </location>
</feature>
<proteinExistence type="predicted"/>
<evidence type="ECO:0000259" key="3">
    <source>
        <dbReference type="PROSITE" id="PS51229"/>
    </source>
</evidence>
<dbReference type="GO" id="GO:0045116">
    <property type="term" value="P:protein neddylation"/>
    <property type="evidence" value="ECO:0007669"/>
    <property type="project" value="TreeGrafter"/>
</dbReference>
<dbReference type="GO" id="GO:0097602">
    <property type="term" value="F:cullin family protein binding"/>
    <property type="evidence" value="ECO:0007669"/>
    <property type="project" value="TreeGrafter"/>
</dbReference>
<evidence type="ECO:0000313" key="4">
    <source>
        <dbReference type="EMBL" id="KAG2175777.1"/>
    </source>
</evidence>
<dbReference type="Gene3D" id="1.10.238.200">
    <property type="entry name" value="Cullin, PONY binding domain"/>
    <property type="match status" value="1"/>
</dbReference>
<dbReference type="Proteomes" id="UP000612746">
    <property type="component" value="Unassembled WGS sequence"/>
</dbReference>
<feature type="region of interest" description="Disordered" evidence="2">
    <location>
        <begin position="1"/>
        <end position="45"/>
    </location>
</feature>
<dbReference type="GO" id="GO:0031624">
    <property type="term" value="F:ubiquitin conjugating enzyme binding"/>
    <property type="evidence" value="ECO:0007669"/>
    <property type="project" value="TreeGrafter"/>
</dbReference>
<organism evidence="4 5">
    <name type="scientific">Umbelopsis vinacea</name>
    <dbReference type="NCBI Taxonomy" id="44442"/>
    <lineage>
        <taxon>Eukaryota</taxon>
        <taxon>Fungi</taxon>
        <taxon>Fungi incertae sedis</taxon>
        <taxon>Mucoromycota</taxon>
        <taxon>Mucoromycotina</taxon>
        <taxon>Umbelopsidomycetes</taxon>
        <taxon>Umbelopsidales</taxon>
        <taxon>Umbelopsidaceae</taxon>
        <taxon>Umbelopsis</taxon>
    </lineage>
</organism>
<keyword evidence="5" id="KW-1185">Reference proteome</keyword>
<evidence type="ECO:0000313" key="5">
    <source>
        <dbReference type="Proteomes" id="UP000612746"/>
    </source>
</evidence>
<dbReference type="GO" id="GO:0000151">
    <property type="term" value="C:ubiquitin ligase complex"/>
    <property type="evidence" value="ECO:0007669"/>
    <property type="project" value="TreeGrafter"/>
</dbReference>
<sequence length="238" mass="27795">MPPKRKSTTKSADQPTKKSRASRPRTKKPTNGVVSQSSSLQTNNSANKRALETWFNMYKDEDEDVISPEGANRFFDDLNVSLEGIQPIVISWKLNATSMGYFTKDEWMDGMRNLNVTNNEELKAKIFDMEESLQDERQFKDFYVFVFPFAKTKTQKSMDVEMALALWEIVLKDRYAHVPLFIDFIRKQEPIKVVNKDQWTSFLDFCKVISVDLSNFDPLSSWPVLFDEYVEWRRDNGL</sequence>
<evidence type="ECO:0000256" key="1">
    <source>
        <dbReference type="RuleBase" id="RU410713"/>
    </source>
</evidence>
<dbReference type="GO" id="GO:0005886">
    <property type="term" value="C:plasma membrane"/>
    <property type="evidence" value="ECO:0007669"/>
    <property type="project" value="UniProtKB-ARBA"/>
</dbReference>
<dbReference type="FunFam" id="1.10.238.200:FF:000003">
    <property type="entry name" value="DCN1-like protein 3"/>
    <property type="match status" value="1"/>
</dbReference>
<evidence type="ECO:0000256" key="2">
    <source>
        <dbReference type="SAM" id="MobiDB-lite"/>
    </source>
</evidence>
<comment type="caution">
    <text evidence="4">The sequence shown here is derived from an EMBL/GenBank/DDBJ whole genome shotgun (WGS) entry which is preliminary data.</text>
</comment>
<dbReference type="PROSITE" id="PS51229">
    <property type="entry name" value="DCUN1"/>
    <property type="match status" value="1"/>
</dbReference>
<comment type="function">
    <text evidence="1">Neddylation of cullins play an essential role in the regulation of SCF-type complexes activity.</text>
</comment>
<feature type="compositionally biased region" description="Polar residues" evidence="2">
    <location>
        <begin position="32"/>
        <end position="45"/>
    </location>
</feature>
<dbReference type="Gene3D" id="1.10.238.10">
    <property type="entry name" value="EF-hand"/>
    <property type="match status" value="1"/>
</dbReference>
<feature type="domain" description="DCUN1" evidence="3">
    <location>
        <begin position="46"/>
        <end position="234"/>
    </location>
</feature>
<dbReference type="EMBL" id="JAEPRA010000014">
    <property type="protein sequence ID" value="KAG2175777.1"/>
    <property type="molecule type" value="Genomic_DNA"/>
</dbReference>
<dbReference type="Pfam" id="PF03556">
    <property type="entry name" value="Cullin_binding"/>
    <property type="match status" value="1"/>
</dbReference>
<dbReference type="InterPro" id="IPR042460">
    <property type="entry name" value="DCN1-like_PONY"/>
</dbReference>
<reference evidence="4" key="1">
    <citation type="submission" date="2020-12" db="EMBL/GenBank/DDBJ databases">
        <title>Metabolic potential, ecology and presence of endohyphal bacteria is reflected in genomic diversity of Mucoromycotina.</title>
        <authorList>
            <person name="Muszewska A."/>
            <person name="Okrasinska A."/>
            <person name="Steczkiewicz K."/>
            <person name="Drgas O."/>
            <person name="Orlowska M."/>
            <person name="Perlinska-Lenart U."/>
            <person name="Aleksandrzak-Piekarczyk T."/>
            <person name="Szatraj K."/>
            <person name="Zielenkiewicz U."/>
            <person name="Pilsyk S."/>
            <person name="Malc E."/>
            <person name="Mieczkowski P."/>
            <person name="Kruszewska J.S."/>
            <person name="Biernat P."/>
            <person name="Pawlowska J."/>
        </authorList>
    </citation>
    <scope>NUCLEOTIDE SEQUENCE</scope>
    <source>
        <strain evidence="4">WA0000051536</strain>
    </source>
</reference>
<dbReference type="PANTHER" id="PTHR12281">
    <property type="entry name" value="RP42 RELATED"/>
    <property type="match status" value="1"/>
</dbReference>
<gene>
    <name evidence="4" type="ORF">INT44_000255</name>
</gene>
<dbReference type="InterPro" id="IPR014764">
    <property type="entry name" value="DCN-prot"/>
</dbReference>